<organism evidence="1">
    <name type="scientific">bioreactor metagenome</name>
    <dbReference type="NCBI Taxonomy" id="1076179"/>
    <lineage>
        <taxon>unclassified sequences</taxon>
        <taxon>metagenomes</taxon>
        <taxon>ecological metagenomes</taxon>
    </lineage>
</organism>
<comment type="caution">
    <text evidence="1">The sequence shown here is derived from an EMBL/GenBank/DDBJ whole genome shotgun (WGS) entry which is preliminary data.</text>
</comment>
<keyword evidence="1" id="KW-0067">ATP-binding</keyword>
<accession>A0A645FVN5</accession>
<gene>
    <name evidence="1" type="primary">livF_89</name>
    <name evidence="1" type="ORF">SDC9_165867</name>
</gene>
<dbReference type="GO" id="GO:0005524">
    <property type="term" value="F:ATP binding"/>
    <property type="evidence" value="ECO:0007669"/>
    <property type="project" value="UniProtKB-KW"/>
</dbReference>
<sequence>MRQALKISDHAYVLETGEIVLEGTGQALLGNEKVQAAYLGG</sequence>
<evidence type="ECO:0000313" key="1">
    <source>
        <dbReference type="EMBL" id="MPN18507.1"/>
    </source>
</evidence>
<dbReference type="AlphaFoldDB" id="A0A645FVN5"/>
<protein>
    <submittedName>
        <fullName evidence="1">High-affinity branched-chain amino acid transport ATP-binding protein LivF</fullName>
    </submittedName>
</protein>
<name>A0A645FVN5_9ZZZZ</name>
<proteinExistence type="predicted"/>
<reference evidence="1" key="1">
    <citation type="submission" date="2019-08" db="EMBL/GenBank/DDBJ databases">
        <authorList>
            <person name="Kucharzyk K."/>
            <person name="Murdoch R.W."/>
            <person name="Higgins S."/>
            <person name="Loffler F."/>
        </authorList>
    </citation>
    <scope>NUCLEOTIDE SEQUENCE</scope>
</reference>
<dbReference type="EMBL" id="VSSQ01065856">
    <property type="protein sequence ID" value="MPN18507.1"/>
    <property type="molecule type" value="Genomic_DNA"/>
</dbReference>
<keyword evidence="1" id="KW-0547">Nucleotide-binding</keyword>